<evidence type="ECO:0000313" key="3">
    <source>
        <dbReference type="EMBL" id="CAD9080268.1"/>
    </source>
</evidence>
<protein>
    <submittedName>
        <fullName evidence="3">Uncharacterized protein</fullName>
    </submittedName>
</protein>
<dbReference type="EMBL" id="HBGD01004261">
    <property type="protein sequence ID" value="CAD9080268.1"/>
    <property type="molecule type" value="Transcribed_RNA"/>
</dbReference>
<keyword evidence="1" id="KW-0175">Coiled coil</keyword>
<feature type="region of interest" description="Disordered" evidence="2">
    <location>
        <begin position="250"/>
        <end position="291"/>
    </location>
</feature>
<reference evidence="3" key="1">
    <citation type="submission" date="2021-01" db="EMBL/GenBank/DDBJ databases">
        <authorList>
            <person name="Corre E."/>
            <person name="Pelletier E."/>
            <person name="Niang G."/>
            <person name="Scheremetjew M."/>
            <person name="Finn R."/>
            <person name="Kale V."/>
            <person name="Holt S."/>
            <person name="Cochrane G."/>
            <person name="Meng A."/>
            <person name="Brown T."/>
            <person name="Cohen L."/>
        </authorList>
    </citation>
    <scope>NUCLEOTIDE SEQUENCE</scope>
    <source>
        <strain evidence="3">WS</strain>
    </source>
</reference>
<dbReference type="AlphaFoldDB" id="A0A7S1KNZ0"/>
<name>A0A7S1KNZ0_9EUKA</name>
<dbReference type="InterPro" id="IPR016024">
    <property type="entry name" value="ARM-type_fold"/>
</dbReference>
<evidence type="ECO:0000256" key="2">
    <source>
        <dbReference type="SAM" id="MobiDB-lite"/>
    </source>
</evidence>
<feature type="compositionally biased region" description="Polar residues" evidence="2">
    <location>
        <begin position="259"/>
        <end position="277"/>
    </location>
</feature>
<evidence type="ECO:0000256" key="1">
    <source>
        <dbReference type="SAM" id="Coils"/>
    </source>
</evidence>
<proteinExistence type="predicted"/>
<accession>A0A7S1KNZ0</accession>
<dbReference type="SUPFAM" id="SSF48371">
    <property type="entry name" value="ARM repeat"/>
    <property type="match status" value="1"/>
</dbReference>
<feature type="coiled-coil region" evidence="1">
    <location>
        <begin position="198"/>
        <end position="225"/>
    </location>
</feature>
<sequence length="610" mass="69259">MTQKLSLPLFSVQPLFSIKNSNTESLSFTKNENIYQYFRKREEEQDNQNTNSLKVRTGKYFAVHVESNESSSTSLVASDDIPDDATTLLSHDFSKPLSTKKRTSIHDSFLYESEVLGFAPLWQIQNVETKECVFATGRDPLESICQSEHQKRVYQDSSKFSIELLAHVPVHSTEPQKGHNFIMEANDGKSFGVLFSSKENIENYIADLKQTLETHVQRLKDKEEDHSNSHAVDIEEVEEHVQHMNINDDEQDTAEDEASSTGPTVASTQAQPSQKNSPVPEGNTEEAEDIVPLEEDMEEIETQLQGIRDSNAHIDTIATHLNELVSLTRREVNKKLLFQMQAMDLLLSLLQTQWKENTTKIILPILSIMANIALSQTHKHLAKLLDQEGVMEQVWLVLKLHIKDVTLVRNCLLSINLIGSQDGVMPFFAKHPTELVILFSLVNTQNAHNDMRLVLLVLQATAASADYSAKANQKAIFQLMNPSMLNQIFEFMQLFEYNQRLVLSAFEIIERTATMKVHQIDFGKFGEATTRCILNFRRDSMVLSSVLRALSAVNPQHPLECMDAETRTLLRNQAEILVKRDSADNRPETHCITAQLYDSVFSRSQPEKQE</sequence>
<gene>
    <name evidence="3" type="ORF">PCOS0759_LOCUS3508</name>
</gene>
<organism evidence="3">
    <name type="scientific">Percolomonas cosmopolitus</name>
    <dbReference type="NCBI Taxonomy" id="63605"/>
    <lineage>
        <taxon>Eukaryota</taxon>
        <taxon>Discoba</taxon>
        <taxon>Heterolobosea</taxon>
        <taxon>Tetramitia</taxon>
        <taxon>Eutetramitia</taxon>
        <taxon>Percolomonadidae</taxon>
        <taxon>Percolomonas</taxon>
    </lineage>
</organism>